<comment type="subunit">
    <text evidence="4">Heterotetramer of two alpha and two beta subunits.</text>
</comment>
<feature type="binding site" evidence="4">
    <location>
        <position position="99"/>
    </location>
    <ligand>
        <name>ATP</name>
        <dbReference type="ChEBI" id="CHEBI:30616"/>
    </ligand>
</feature>
<dbReference type="RefSeq" id="WP_218603412.1">
    <property type="nucleotide sequence ID" value="NZ_JADQDJ010000127.1"/>
</dbReference>
<feature type="binding site" evidence="4">
    <location>
        <position position="191"/>
    </location>
    <ligand>
        <name>Mg(2+)</name>
        <dbReference type="ChEBI" id="CHEBI:18420"/>
    </ligand>
</feature>
<evidence type="ECO:0000259" key="6">
    <source>
        <dbReference type="PROSITE" id="PS50975"/>
    </source>
</evidence>
<evidence type="ECO:0000313" key="7">
    <source>
        <dbReference type="EMBL" id="MBW0138153.1"/>
    </source>
</evidence>
<evidence type="ECO:0000256" key="4">
    <source>
        <dbReference type="HAMAP-Rule" id="MF_00558"/>
    </source>
</evidence>
<dbReference type="GO" id="GO:0004775">
    <property type="term" value="F:succinate-CoA ligase (ADP-forming) activity"/>
    <property type="evidence" value="ECO:0007669"/>
    <property type="project" value="UniProtKB-EC"/>
</dbReference>
<feature type="binding site" evidence="4">
    <location>
        <position position="45"/>
    </location>
    <ligand>
        <name>ATP</name>
        <dbReference type="ChEBI" id="CHEBI:30616"/>
    </ligand>
</feature>
<dbReference type="InterPro" id="IPR017866">
    <property type="entry name" value="Succ-CoA_synthase_bsu_CS"/>
</dbReference>
<dbReference type="InterPro" id="IPR005809">
    <property type="entry name" value="Succ_CoA_ligase-like_bsu"/>
</dbReference>
<gene>
    <name evidence="4 7" type="primary">sucC</name>
    <name evidence="7" type="ORF">I4I81_28385</name>
</gene>
<evidence type="ECO:0000256" key="1">
    <source>
        <dbReference type="ARBA" id="ARBA00022723"/>
    </source>
</evidence>
<dbReference type="Pfam" id="PF08442">
    <property type="entry name" value="ATP-grasp_2"/>
    <property type="match status" value="1"/>
</dbReference>
<keyword evidence="2 4" id="KW-0547">Nucleotide-binding</keyword>
<dbReference type="Proteomes" id="UP000694287">
    <property type="component" value="Unassembled WGS sequence"/>
</dbReference>
<dbReference type="InterPro" id="IPR011761">
    <property type="entry name" value="ATP-grasp"/>
</dbReference>
<dbReference type="EMBL" id="JADQDK010000001">
    <property type="protein sequence ID" value="MBW0138153.1"/>
    <property type="molecule type" value="Genomic_DNA"/>
</dbReference>
<feature type="binding site" evidence="4">
    <location>
        <position position="94"/>
    </location>
    <ligand>
        <name>ATP</name>
        <dbReference type="ChEBI" id="CHEBI:30616"/>
    </ligand>
</feature>
<keyword evidence="4 7" id="KW-0436">Ligase</keyword>
<dbReference type="PROSITE" id="PS50975">
    <property type="entry name" value="ATP_GRASP"/>
    <property type="match status" value="1"/>
</dbReference>
<name>A0ABS6V0W0_9PSEU</name>
<dbReference type="Pfam" id="PF00549">
    <property type="entry name" value="Ligase_CoA"/>
    <property type="match status" value="1"/>
</dbReference>
<proteinExistence type="inferred from homology"/>
<comment type="similarity">
    <text evidence="4">Belongs to the succinate/malate CoA ligase beta subunit family.</text>
</comment>
<comment type="catalytic activity">
    <reaction evidence="4">
        <text>GTP + succinate + CoA = succinyl-CoA + GDP + phosphate</text>
        <dbReference type="Rhea" id="RHEA:22120"/>
        <dbReference type="ChEBI" id="CHEBI:30031"/>
        <dbReference type="ChEBI" id="CHEBI:37565"/>
        <dbReference type="ChEBI" id="CHEBI:43474"/>
        <dbReference type="ChEBI" id="CHEBI:57287"/>
        <dbReference type="ChEBI" id="CHEBI:57292"/>
        <dbReference type="ChEBI" id="CHEBI:58189"/>
    </reaction>
</comment>
<dbReference type="PANTHER" id="PTHR11815">
    <property type="entry name" value="SUCCINYL-COA SYNTHETASE BETA CHAIN"/>
    <property type="match status" value="1"/>
</dbReference>
<dbReference type="PANTHER" id="PTHR11815:SF10">
    <property type="entry name" value="SUCCINATE--COA LIGASE [GDP-FORMING] SUBUNIT BETA, MITOCHONDRIAL"/>
    <property type="match status" value="1"/>
</dbReference>
<evidence type="ECO:0000256" key="2">
    <source>
        <dbReference type="ARBA" id="ARBA00022741"/>
    </source>
</evidence>
<dbReference type="EC" id="6.2.1.5" evidence="4"/>
<evidence type="ECO:0000313" key="8">
    <source>
        <dbReference type="Proteomes" id="UP000694287"/>
    </source>
</evidence>
<comment type="caution">
    <text evidence="7">The sequence shown here is derived from an EMBL/GenBank/DDBJ whole genome shotgun (WGS) entry which is preliminary data.</text>
</comment>
<keyword evidence="4" id="KW-0816">Tricarboxylic acid cycle</keyword>
<protein>
    <recommendedName>
        <fullName evidence="4">Succinate--CoA ligase [ADP-forming] subunit beta</fullName>
        <ecNumber evidence="4">6.2.1.5</ecNumber>
    </recommendedName>
    <alternativeName>
        <fullName evidence="4">Succinyl-CoA synthetase subunit beta</fullName>
        <shortName evidence="4">SCS-beta</shortName>
    </alternativeName>
</protein>
<dbReference type="NCBIfam" id="NF001913">
    <property type="entry name" value="PRK00696.1"/>
    <property type="match status" value="1"/>
</dbReference>
<comment type="cofactor">
    <cofactor evidence="4">
        <name>Mg(2+)</name>
        <dbReference type="ChEBI" id="CHEBI:18420"/>
    </cofactor>
    <text evidence="4">Binds 1 Mg(2+) ion per subunit.</text>
</comment>
<accession>A0ABS6V0W0</accession>
<feature type="binding site" evidence="4">
    <location>
        <position position="205"/>
    </location>
    <ligand>
        <name>Mg(2+)</name>
        <dbReference type="ChEBI" id="CHEBI:18420"/>
    </ligand>
</feature>
<feature type="binding site" evidence="4">
    <location>
        <begin position="52"/>
        <end position="54"/>
    </location>
    <ligand>
        <name>ATP</name>
        <dbReference type="ChEBI" id="CHEBI:30616"/>
    </ligand>
</feature>
<comment type="caution">
    <text evidence="4">Lacks conserved residue(s) required for the propagation of feature annotation.</text>
</comment>
<organism evidence="7 8">
    <name type="scientific">Pseudonocardia abyssalis</name>
    <dbReference type="NCBI Taxonomy" id="2792008"/>
    <lineage>
        <taxon>Bacteria</taxon>
        <taxon>Bacillati</taxon>
        <taxon>Actinomycetota</taxon>
        <taxon>Actinomycetes</taxon>
        <taxon>Pseudonocardiales</taxon>
        <taxon>Pseudonocardiaceae</taxon>
        <taxon>Pseudonocardia</taxon>
    </lineage>
</organism>
<dbReference type="PIRSF" id="PIRSF001554">
    <property type="entry name" value="SucCS_beta"/>
    <property type="match status" value="1"/>
</dbReference>
<comment type="function">
    <text evidence="4">Succinyl-CoA synthetase functions in the citric acid cycle (TCA), coupling the hydrolysis of succinyl-CoA to the synthesis of either ATP or GTP and thus represents the only step of substrate-level phosphorylation in the TCA. The beta subunit provides nucleotide specificity of the enzyme and binds the substrate succinate, while the binding sites for coenzyme A and phosphate are found in the alpha subunit.</text>
</comment>
<dbReference type="InterPro" id="IPR013650">
    <property type="entry name" value="ATP-grasp_succ-CoA_synth-type"/>
</dbReference>
<reference evidence="7 8" key="1">
    <citation type="submission" date="2020-11" db="EMBL/GenBank/DDBJ databases">
        <title>Pseudonocardia abyssalis sp. nov. and Pseudonocardia oceani sp. nov., description and phylogenomic analysis of two novel actinomycetes isolated from the deep Southern Ocean.</title>
        <authorList>
            <person name="Parra J."/>
        </authorList>
    </citation>
    <scope>NUCLEOTIDE SEQUENCE [LARGE SCALE GENOMIC DNA]</scope>
    <source>
        <strain evidence="7 8">KRD-168</strain>
    </source>
</reference>
<dbReference type="NCBIfam" id="TIGR01016">
    <property type="entry name" value="sucCoAbeta"/>
    <property type="match status" value="1"/>
</dbReference>
<sequence length="390" mass="40520">MDLYEYQARDLFAAHGVPVLPGKTVETAEDAKAAAAEIGTAVVVKAQVKVGGRGKAGGVKLAATPDEAAEKATDILGLDIKGHIVHRVLVAQASDIAEEYYFSFLLDRSNRTFLAMASAEGGVEIEQLAVERPDALARIPIDAIAGVDRAKAAEIVAAAKYPAVVAEEAADVIVKLWETFVSEDATLVEVNPLVRDPQDKVIALDGKVTLDENAGFRHPEHAALVDQRAENPLEAKAKAKGLNYVKLDDGQVGIIGNGAGLVMSTLDVVAYAGEKHGGVKPANFLDIGGGASAQVMADGLDVILGDPDVKSVFVNVFGGITACDAVANGIVEALKILGDSATKPLVVRLDGNNVIEGRKILDDANHPLVTQVDTMDNAADKAAELAAAGA</sequence>
<dbReference type="InterPro" id="IPR005811">
    <property type="entry name" value="SUCC_ACL_C"/>
</dbReference>
<evidence type="ECO:0000256" key="5">
    <source>
        <dbReference type="PROSITE-ProRule" id="PRU00409"/>
    </source>
</evidence>
<keyword evidence="1 4" id="KW-0479">Metal-binding</keyword>
<dbReference type="HAMAP" id="MF_00558">
    <property type="entry name" value="Succ_CoA_beta"/>
    <property type="match status" value="1"/>
</dbReference>
<keyword evidence="8" id="KW-1185">Reference proteome</keyword>
<feature type="binding site" evidence="4">
    <location>
        <position position="257"/>
    </location>
    <ligand>
        <name>substrate</name>
        <note>ligand shared with subunit alpha</note>
    </ligand>
</feature>
<comment type="pathway">
    <text evidence="4">Carbohydrate metabolism; tricarboxylic acid cycle; succinate from succinyl-CoA (ligase route): step 1/1.</text>
</comment>
<feature type="binding site" evidence="4">
    <location>
        <begin position="319"/>
        <end position="321"/>
    </location>
    <ligand>
        <name>substrate</name>
        <note>ligand shared with subunit alpha</note>
    </ligand>
</feature>
<feature type="domain" description="ATP-grasp" evidence="6">
    <location>
        <begin position="9"/>
        <end position="253"/>
    </location>
</feature>
<keyword evidence="3 4" id="KW-0460">Magnesium</keyword>
<comment type="catalytic activity">
    <reaction evidence="4">
        <text>succinate + ATP + CoA = succinyl-CoA + ADP + phosphate</text>
        <dbReference type="Rhea" id="RHEA:17661"/>
        <dbReference type="ChEBI" id="CHEBI:30031"/>
        <dbReference type="ChEBI" id="CHEBI:30616"/>
        <dbReference type="ChEBI" id="CHEBI:43474"/>
        <dbReference type="ChEBI" id="CHEBI:57287"/>
        <dbReference type="ChEBI" id="CHEBI:57292"/>
        <dbReference type="ChEBI" id="CHEBI:456216"/>
        <dbReference type="EC" id="6.2.1.5"/>
    </reaction>
</comment>
<keyword evidence="4 5" id="KW-0067">ATP-binding</keyword>
<dbReference type="PROSITE" id="PS01217">
    <property type="entry name" value="SUCCINYL_COA_LIG_3"/>
    <property type="match status" value="1"/>
</dbReference>
<evidence type="ECO:0000256" key="3">
    <source>
        <dbReference type="ARBA" id="ARBA00022842"/>
    </source>
</evidence>